<dbReference type="OrthoDB" id="7716214at2759"/>
<evidence type="ECO:0000256" key="1">
    <source>
        <dbReference type="SAM" id="SignalP"/>
    </source>
</evidence>
<dbReference type="AlphaFoldDB" id="A0A6J1S7N0"/>
<dbReference type="KEGG" id="foc:113205310"/>
<dbReference type="Proteomes" id="UP000504606">
    <property type="component" value="Unplaced"/>
</dbReference>
<accession>A0A6J1S7N0</accession>
<feature type="signal peptide" evidence="1">
    <location>
        <begin position="1"/>
        <end position="19"/>
    </location>
</feature>
<evidence type="ECO:0000313" key="2">
    <source>
        <dbReference type="Proteomes" id="UP000504606"/>
    </source>
</evidence>
<dbReference type="GeneID" id="113205310"/>
<dbReference type="RefSeq" id="XP_026276663.1">
    <property type="nucleotide sequence ID" value="XM_026420878.2"/>
</dbReference>
<sequence>MVRVRLEPLLAMLVLGSAARKSYDKTHLELRPAFIRPCDLDHNAIKAVAVALEWRGRTTVVFHLNVTINRSVEKWPRGIIVVEQCDQAVSAATCSTFRTFEFHDICILMMSAAMPWAPIVASFQPKMSCPITKGEYKLANGTLAMDLLNTMSGPLRLEGPVWRSRLTAIDSRGDPHICADAAGEFFRVRNRPKSKGLKTTTSAPAAAEKR</sequence>
<keyword evidence="1" id="KW-0732">Signal</keyword>
<feature type="chain" id="PRO_5027106719" evidence="1">
    <location>
        <begin position="20"/>
        <end position="210"/>
    </location>
</feature>
<name>A0A6J1S7N0_FRAOC</name>
<gene>
    <name evidence="3" type="primary">LOC113205310</name>
</gene>
<keyword evidence="2" id="KW-1185">Reference proteome</keyword>
<proteinExistence type="predicted"/>
<protein>
    <submittedName>
        <fullName evidence="3">Uncharacterized protein LOC113205310</fullName>
    </submittedName>
</protein>
<evidence type="ECO:0000313" key="3">
    <source>
        <dbReference type="RefSeq" id="XP_026276663.1"/>
    </source>
</evidence>
<organism evidence="2 3">
    <name type="scientific">Frankliniella occidentalis</name>
    <name type="common">Western flower thrips</name>
    <name type="synonym">Euthrips occidentalis</name>
    <dbReference type="NCBI Taxonomy" id="133901"/>
    <lineage>
        <taxon>Eukaryota</taxon>
        <taxon>Metazoa</taxon>
        <taxon>Ecdysozoa</taxon>
        <taxon>Arthropoda</taxon>
        <taxon>Hexapoda</taxon>
        <taxon>Insecta</taxon>
        <taxon>Pterygota</taxon>
        <taxon>Neoptera</taxon>
        <taxon>Paraneoptera</taxon>
        <taxon>Thysanoptera</taxon>
        <taxon>Terebrantia</taxon>
        <taxon>Thripoidea</taxon>
        <taxon>Thripidae</taxon>
        <taxon>Frankliniella</taxon>
    </lineage>
</organism>
<reference evidence="3" key="1">
    <citation type="submission" date="2025-08" db="UniProtKB">
        <authorList>
            <consortium name="RefSeq"/>
        </authorList>
    </citation>
    <scope>IDENTIFICATION</scope>
    <source>
        <tissue evidence="3">Whole organism</tissue>
    </source>
</reference>